<dbReference type="EMBL" id="BAAAUX010000005">
    <property type="protein sequence ID" value="GAA2778281.1"/>
    <property type="molecule type" value="Genomic_DNA"/>
</dbReference>
<dbReference type="SUPFAM" id="SSF56747">
    <property type="entry name" value="Prim-pol domain"/>
    <property type="match status" value="1"/>
</dbReference>
<dbReference type="PANTHER" id="PTHR35372:SF2">
    <property type="entry name" value="SF3 HELICASE DOMAIN-CONTAINING PROTEIN"/>
    <property type="match status" value="1"/>
</dbReference>
<dbReference type="SMART" id="SM00943">
    <property type="entry name" value="Prim-Pol"/>
    <property type="match status" value="1"/>
</dbReference>
<evidence type="ECO:0000313" key="4">
    <source>
        <dbReference type="Proteomes" id="UP001500979"/>
    </source>
</evidence>
<proteinExistence type="predicted"/>
<evidence type="ECO:0000256" key="1">
    <source>
        <dbReference type="ARBA" id="ARBA00022801"/>
    </source>
</evidence>
<accession>A0ABN3V8E3</accession>
<reference evidence="3 4" key="1">
    <citation type="journal article" date="2019" name="Int. J. Syst. Evol. Microbiol.">
        <title>The Global Catalogue of Microorganisms (GCM) 10K type strain sequencing project: providing services to taxonomists for standard genome sequencing and annotation.</title>
        <authorList>
            <consortium name="The Broad Institute Genomics Platform"/>
            <consortium name="The Broad Institute Genome Sequencing Center for Infectious Disease"/>
            <person name="Wu L."/>
            <person name="Ma J."/>
        </authorList>
    </citation>
    <scope>NUCLEOTIDE SEQUENCE [LARGE SCALE GENOMIC DNA]</scope>
    <source>
        <strain evidence="3 4">JCM 9383</strain>
    </source>
</reference>
<dbReference type="RefSeq" id="WP_344678134.1">
    <property type="nucleotide sequence ID" value="NZ_BAAAUX010000005.1"/>
</dbReference>
<gene>
    <name evidence="3" type="ORF">GCM10010470_09390</name>
</gene>
<dbReference type="InterPro" id="IPR051620">
    <property type="entry name" value="ORF904-like_C"/>
</dbReference>
<feature type="domain" description="DNA primase/polymerase bifunctional N-terminal" evidence="2">
    <location>
        <begin position="12"/>
        <end position="202"/>
    </location>
</feature>
<comment type="caution">
    <text evidence="3">The sequence shown here is derived from an EMBL/GenBank/DDBJ whole genome shotgun (WGS) entry which is preliminary data.</text>
</comment>
<sequence length="316" mass="33031">MPTSSTTLLTAALAIAGRGWPVFPLNPGGSFPALHSVDDCPGTGPCTAGHRKWEQRATTDPDRVRGCWSHGAYNIGLATGPAGLLVVDLDMPKPGKPVPERWAAQGAESGMDVFLLVCADAGHPPPLDTMTVQTPSGGTHLYFTAPADARLRITQGERGHGLGWGIDTRGWGGYVVAPGSIRRDGSYTITDDRPPAPLPAWLVDRLTPTPLPPQQPTAVATTAGRRTGFLRAAIDGEIRRVTTAEGGGRNFALYCAANALGQLVAGGALGEQEVTDELLAAAHSHVAADAYSWAQARRTIASGLRAGAARPRRMTA</sequence>
<protein>
    <submittedName>
        <fullName evidence="3">Bifunctional DNA primase/polymerase</fullName>
    </submittedName>
</protein>
<dbReference type="Proteomes" id="UP001500979">
    <property type="component" value="Unassembled WGS sequence"/>
</dbReference>
<keyword evidence="4" id="KW-1185">Reference proteome</keyword>
<dbReference type="Pfam" id="PF09250">
    <property type="entry name" value="Prim-Pol"/>
    <property type="match status" value="1"/>
</dbReference>
<dbReference type="InterPro" id="IPR015330">
    <property type="entry name" value="DNA_primase/pol_bifunc_N"/>
</dbReference>
<dbReference type="CDD" id="cd04859">
    <property type="entry name" value="Prim_Pol"/>
    <property type="match status" value="1"/>
</dbReference>
<dbReference type="PANTHER" id="PTHR35372">
    <property type="entry name" value="ATP BINDING PROTEIN-RELATED"/>
    <property type="match status" value="1"/>
</dbReference>
<name>A0ABN3V8E3_9PSEU</name>
<keyword evidence="1" id="KW-0378">Hydrolase</keyword>
<evidence type="ECO:0000259" key="2">
    <source>
        <dbReference type="SMART" id="SM00943"/>
    </source>
</evidence>
<organism evidence="3 4">
    <name type="scientific">Saccharopolyspora taberi</name>
    <dbReference type="NCBI Taxonomy" id="60895"/>
    <lineage>
        <taxon>Bacteria</taxon>
        <taxon>Bacillati</taxon>
        <taxon>Actinomycetota</taxon>
        <taxon>Actinomycetes</taxon>
        <taxon>Pseudonocardiales</taxon>
        <taxon>Pseudonocardiaceae</taxon>
        <taxon>Saccharopolyspora</taxon>
    </lineage>
</organism>
<evidence type="ECO:0000313" key="3">
    <source>
        <dbReference type="EMBL" id="GAA2778281.1"/>
    </source>
</evidence>